<name>A0AAE7WM96_9CAUD</name>
<protein>
    <submittedName>
        <fullName evidence="1">AAA-ATPase</fullName>
    </submittedName>
</protein>
<reference evidence="1" key="1">
    <citation type="submission" date="2021-06" db="EMBL/GenBank/DDBJ databases">
        <title>Complete genome sequence of Stenotrophomonas maltophilia phage Siara.</title>
        <authorList>
            <person name="Marmion J."/>
            <person name="Tate N."/>
            <person name="Clark J."/>
            <person name="Le T."/>
            <person name="Liu M."/>
            <person name="Burrowes B."/>
            <person name="Gill J."/>
        </authorList>
    </citation>
    <scope>NUCLEOTIDE SEQUENCE</scope>
</reference>
<accession>A0AAE7WM96</accession>
<sequence>MIDDTEKLLPHQIEELKQAFNDKRSPKMIFMNGRRGGKSWLIERLIEEMRSKGPVMVIPPQKTEWVDRTPEQVIEDIEAGLAMMDGTVVIDSMTEVIDYKLKVRQQVQDTISKLAAEAVEFMANEKPWIAMNDWRNNRGRKNKR</sequence>
<gene>
    <name evidence="1" type="ORF">CPT_Siara_086</name>
</gene>
<organism evidence="1 2">
    <name type="scientific">Stenotrophomonas phage Siara</name>
    <dbReference type="NCBI Taxonomy" id="2859658"/>
    <lineage>
        <taxon>Viruses</taxon>
        <taxon>Duplodnaviria</taxon>
        <taxon>Heunggongvirae</taxon>
        <taxon>Uroviricota</taxon>
        <taxon>Caudoviricetes</taxon>
        <taxon>Beaumontvirinae</taxon>
        <taxon>Siaravirus</taxon>
        <taxon>Siaravirus siara</taxon>
    </lineage>
</organism>
<dbReference type="EMBL" id="MZ326859">
    <property type="protein sequence ID" value="QYW02086.1"/>
    <property type="molecule type" value="Genomic_DNA"/>
</dbReference>
<evidence type="ECO:0000313" key="2">
    <source>
        <dbReference type="Proteomes" id="UP000827319"/>
    </source>
</evidence>
<evidence type="ECO:0000313" key="1">
    <source>
        <dbReference type="EMBL" id="QYW02086.1"/>
    </source>
</evidence>
<dbReference type="Proteomes" id="UP000827319">
    <property type="component" value="Segment"/>
</dbReference>
<keyword evidence="2" id="KW-1185">Reference proteome</keyword>
<proteinExistence type="predicted"/>